<sequence>MKKPWVRRTAMIAVTVVLLWLTARAVGTQALLAGGQVFSPLSIAAALLAGLIVALTQAIRWKVLASQQQITLGFRRAWADCYASAFGNMLLPGGLGGDAARVAVYRNRGRRRWWSPLLAVGAERLSATACLFIATAIVLAASAETGGALRSVAVIAAVAATVFLATAIVCLRGVPARDQVIVWSSSALSVVTLIALFLLAMAQLGGPNHAPVATVGLASMSLPVGVGGWGVREFSVGALAPALGAPADQAVTAATGYGLLAVVSTLPGAAVLAWGTWRRALSLPR</sequence>
<comment type="subcellular location">
    <subcellularLocation>
        <location evidence="1">Cell membrane</location>
        <topology evidence="1">Multi-pass membrane protein</topology>
    </subcellularLocation>
</comment>
<feature type="transmembrane region" description="Helical" evidence="6">
    <location>
        <begin position="117"/>
        <end position="140"/>
    </location>
</feature>
<evidence type="ECO:0000256" key="3">
    <source>
        <dbReference type="ARBA" id="ARBA00022692"/>
    </source>
</evidence>
<dbReference type="RefSeq" id="WP_315277426.1">
    <property type="nucleotide sequence ID" value="NZ_CAUREL010000009.1"/>
</dbReference>
<proteinExistence type="predicted"/>
<keyword evidence="2" id="KW-1003">Cell membrane</keyword>
<evidence type="ECO:0000313" key="7">
    <source>
        <dbReference type="EMBL" id="MEX3593430.1"/>
    </source>
</evidence>
<dbReference type="EMBL" id="JAYWLU010000001">
    <property type="protein sequence ID" value="MEX3593430.1"/>
    <property type="molecule type" value="Genomic_DNA"/>
</dbReference>
<dbReference type="InterPro" id="IPR022791">
    <property type="entry name" value="L-PG_synthase/AglD"/>
</dbReference>
<evidence type="ECO:0000256" key="1">
    <source>
        <dbReference type="ARBA" id="ARBA00004651"/>
    </source>
</evidence>
<feature type="transmembrane region" description="Helical" evidence="6">
    <location>
        <begin position="180"/>
        <end position="200"/>
    </location>
</feature>
<keyword evidence="4 6" id="KW-1133">Transmembrane helix</keyword>
<feature type="transmembrane region" description="Helical" evidence="6">
    <location>
        <begin position="152"/>
        <end position="174"/>
    </location>
</feature>
<name>A0ABV3V0S8_9MICC</name>
<keyword evidence="8" id="KW-1185">Reference proteome</keyword>
<dbReference type="Proteomes" id="UP001558481">
    <property type="component" value="Unassembled WGS sequence"/>
</dbReference>
<evidence type="ECO:0000256" key="5">
    <source>
        <dbReference type="ARBA" id="ARBA00023136"/>
    </source>
</evidence>
<protein>
    <submittedName>
        <fullName evidence="7">Lysylphosphatidylglycerol synthase domain-containing protein</fullName>
    </submittedName>
</protein>
<evidence type="ECO:0000256" key="6">
    <source>
        <dbReference type="SAM" id="Phobius"/>
    </source>
</evidence>
<gene>
    <name evidence="7" type="ORF">VVR66_01725</name>
</gene>
<dbReference type="PANTHER" id="PTHR40277">
    <property type="entry name" value="BLL5419 PROTEIN"/>
    <property type="match status" value="1"/>
</dbReference>
<evidence type="ECO:0000256" key="4">
    <source>
        <dbReference type="ARBA" id="ARBA00022989"/>
    </source>
</evidence>
<feature type="transmembrane region" description="Helical" evidence="6">
    <location>
        <begin position="251"/>
        <end position="275"/>
    </location>
</feature>
<accession>A0ABV3V0S8</accession>
<keyword evidence="3 6" id="KW-0812">Transmembrane</keyword>
<dbReference type="Pfam" id="PF03706">
    <property type="entry name" value="LPG_synthase_TM"/>
    <property type="match status" value="1"/>
</dbReference>
<evidence type="ECO:0000313" key="8">
    <source>
        <dbReference type="Proteomes" id="UP001558481"/>
    </source>
</evidence>
<feature type="transmembrane region" description="Helical" evidence="6">
    <location>
        <begin position="37"/>
        <end position="56"/>
    </location>
</feature>
<dbReference type="PANTHER" id="PTHR40277:SF1">
    <property type="entry name" value="BLL5419 PROTEIN"/>
    <property type="match status" value="1"/>
</dbReference>
<keyword evidence="5 6" id="KW-0472">Membrane</keyword>
<reference evidence="7 8" key="1">
    <citation type="journal article" date="2024" name="Fungal Genet. Biol.">
        <title>The porcine skin microbiome exhibits broad fungal antagonism.</title>
        <authorList>
            <person name="De La Cruz K.F."/>
            <person name="Townsend E.C."/>
            <person name="Alex Cheong J.Z."/>
            <person name="Salamzade R."/>
            <person name="Liu A."/>
            <person name="Sandstrom S."/>
            <person name="Davila E."/>
            <person name="Huang L."/>
            <person name="Xu K.H."/>
            <person name="Wu S.Y."/>
            <person name="Meudt J.J."/>
            <person name="Shanmuganayagam D."/>
            <person name="Gibson A.L.F."/>
            <person name="Kalan L.R."/>
        </authorList>
    </citation>
    <scope>NUCLEOTIDE SEQUENCE [LARGE SCALE GENOMIC DNA]</scope>
    <source>
        <strain evidence="7 8">LK2625</strain>
    </source>
</reference>
<organism evidence="7 8">
    <name type="scientific">Kocuria carniphila</name>
    <dbReference type="NCBI Taxonomy" id="262208"/>
    <lineage>
        <taxon>Bacteria</taxon>
        <taxon>Bacillati</taxon>
        <taxon>Actinomycetota</taxon>
        <taxon>Actinomycetes</taxon>
        <taxon>Micrococcales</taxon>
        <taxon>Micrococcaceae</taxon>
        <taxon>Kocuria</taxon>
    </lineage>
</organism>
<comment type="caution">
    <text evidence="7">The sequence shown here is derived from an EMBL/GenBank/DDBJ whole genome shotgun (WGS) entry which is preliminary data.</text>
</comment>
<evidence type="ECO:0000256" key="2">
    <source>
        <dbReference type="ARBA" id="ARBA00022475"/>
    </source>
</evidence>